<keyword evidence="3" id="KW-0812">Transmembrane</keyword>
<dbReference type="PANTHER" id="PTHR32282">
    <property type="entry name" value="BINDING PROTEIN TRANSPEPTIDASE, PUTATIVE-RELATED"/>
    <property type="match status" value="1"/>
</dbReference>
<dbReference type="InterPro" id="IPR050396">
    <property type="entry name" value="Glycosyltr_51/Transpeptidase"/>
</dbReference>
<gene>
    <name evidence="5" type="ORF">CYFUS_000317</name>
</gene>
<feature type="transmembrane region" description="Helical" evidence="3">
    <location>
        <begin position="20"/>
        <end position="42"/>
    </location>
</feature>
<accession>A0A250IUJ0</accession>
<dbReference type="InterPro" id="IPR023346">
    <property type="entry name" value="Lysozyme-like_dom_sf"/>
</dbReference>
<dbReference type="GO" id="GO:0009252">
    <property type="term" value="P:peptidoglycan biosynthetic process"/>
    <property type="evidence" value="ECO:0007669"/>
    <property type="project" value="TreeGrafter"/>
</dbReference>
<dbReference type="SUPFAM" id="SSF53955">
    <property type="entry name" value="Lysozyme-like"/>
    <property type="match status" value="1"/>
</dbReference>
<keyword evidence="2" id="KW-0808">Transferase</keyword>
<reference evidence="5 6" key="1">
    <citation type="submission" date="2017-06" db="EMBL/GenBank/DDBJ databases">
        <title>Sequencing and comparative analysis of myxobacterial genomes.</title>
        <authorList>
            <person name="Rupp O."/>
            <person name="Goesmann A."/>
            <person name="Sogaard-Andersen L."/>
        </authorList>
    </citation>
    <scope>NUCLEOTIDE SEQUENCE [LARGE SCALE GENOMIC DNA]</scope>
    <source>
        <strain evidence="5 6">DSM 52655</strain>
    </source>
</reference>
<dbReference type="Pfam" id="PF00912">
    <property type="entry name" value="Transgly"/>
    <property type="match status" value="1"/>
</dbReference>
<dbReference type="InterPro" id="IPR036950">
    <property type="entry name" value="PBP_transglycosylase"/>
</dbReference>
<dbReference type="KEGG" id="cfus:CYFUS_000317"/>
<name>A0A250IUJ0_9BACT</name>
<feature type="domain" description="Glycosyl transferase family 51" evidence="4">
    <location>
        <begin position="121"/>
        <end position="217"/>
    </location>
</feature>
<keyword evidence="3" id="KW-0472">Membrane</keyword>
<dbReference type="Gene3D" id="1.10.3810.10">
    <property type="entry name" value="Biosynthetic peptidoglycan transglycosylase-like"/>
    <property type="match status" value="1"/>
</dbReference>
<dbReference type="GO" id="GO:0008955">
    <property type="term" value="F:peptidoglycan glycosyltransferase activity"/>
    <property type="evidence" value="ECO:0007669"/>
    <property type="project" value="TreeGrafter"/>
</dbReference>
<sequence length="241" mass="27022">MRPAPEPATGLAPRSHGRLVRWALAVLLLPPVLLLGSMEAVYRYGLARVGKLPRPPPPRTGLVYQVLWLAEEGGPPRLEPLWPWWFAGYVPGVRWARRPAGEFLASWTAREWLASRPLREGERPLHRTFQALALTVWISRHWSAEELLTAYAQRAPFGRGLIGLEAAARSYFGVEPERLALHEAALLAGLPQSPSRYSPLVHPEAALRRRDFVLSRLQSAGLISEAQREDARKQPLPVRAQ</sequence>
<keyword evidence="3" id="KW-1133">Transmembrane helix</keyword>
<evidence type="ECO:0000259" key="4">
    <source>
        <dbReference type="Pfam" id="PF00912"/>
    </source>
</evidence>
<dbReference type="GO" id="GO:0030288">
    <property type="term" value="C:outer membrane-bounded periplasmic space"/>
    <property type="evidence" value="ECO:0007669"/>
    <property type="project" value="TreeGrafter"/>
</dbReference>
<comment type="pathway">
    <text evidence="1">Cell wall biogenesis; peptidoglycan biosynthesis.</text>
</comment>
<dbReference type="Proteomes" id="UP000217257">
    <property type="component" value="Chromosome"/>
</dbReference>
<protein>
    <recommendedName>
        <fullName evidence="4">Glycosyl transferase family 51 domain-containing protein</fullName>
    </recommendedName>
</protein>
<proteinExistence type="predicted"/>
<dbReference type="PANTHER" id="PTHR32282:SF33">
    <property type="entry name" value="PEPTIDOGLYCAN GLYCOSYLTRANSFERASE"/>
    <property type="match status" value="1"/>
</dbReference>
<evidence type="ECO:0000313" key="6">
    <source>
        <dbReference type="Proteomes" id="UP000217257"/>
    </source>
</evidence>
<evidence type="ECO:0000313" key="5">
    <source>
        <dbReference type="EMBL" id="ATB34910.1"/>
    </source>
</evidence>
<dbReference type="InterPro" id="IPR001264">
    <property type="entry name" value="Glyco_trans_51"/>
</dbReference>
<evidence type="ECO:0000256" key="3">
    <source>
        <dbReference type="SAM" id="Phobius"/>
    </source>
</evidence>
<dbReference type="EMBL" id="CP022098">
    <property type="protein sequence ID" value="ATB34910.1"/>
    <property type="molecule type" value="Genomic_DNA"/>
</dbReference>
<evidence type="ECO:0000256" key="2">
    <source>
        <dbReference type="ARBA" id="ARBA00022679"/>
    </source>
</evidence>
<dbReference type="AlphaFoldDB" id="A0A250IUJ0"/>
<organism evidence="5 6">
    <name type="scientific">Cystobacter fuscus</name>
    <dbReference type="NCBI Taxonomy" id="43"/>
    <lineage>
        <taxon>Bacteria</taxon>
        <taxon>Pseudomonadati</taxon>
        <taxon>Myxococcota</taxon>
        <taxon>Myxococcia</taxon>
        <taxon>Myxococcales</taxon>
        <taxon>Cystobacterineae</taxon>
        <taxon>Archangiaceae</taxon>
        <taxon>Cystobacter</taxon>
    </lineage>
</organism>
<evidence type="ECO:0000256" key="1">
    <source>
        <dbReference type="ARBA" id="ARBA00004752"/>
    </source>
</evidence>